<organism evidence="2">
    <name type="scientific">gut metagenome</name>
    <dbReference type="NCBI Taxonomy" id="749906"/>
    <lineage>
        <taxon>unclassified sequences</taxon>
        <taxon>metagenomes</taxon>
        <taxon>organismal metagenomes</taxon>
    </lineage>
</organism>
<dbReference type="InterPro" id="IPR001296">
    <property type="entry name" value="Glyco_trans_1"/>
</dbReference>
<accession>J9DB20</accession>
<comment type="caution">
    <text evidence="2">The sequence shown here is derived from an EMBL/GenBank/DDBJ whole genome shotgun (WGS) entry which is preliminary data.</text>
</comment>
<evidence type="ECO:0000313" key="2">
    <source>
        <dbReference type="EMBL" id="EJX10066.1"/>
    </source>
</evidence>
<dbReference type="AlphaFoldDB" id="J9DB20"/>
<feature type="domain" description="Glycosyl transferase family 1" evidence="1">
    <location>
        <begin position="2"/>
        <end position="56"/>
    </location>
</feature>
<dbReference type="GO" id="GO:0016757">
    <property type="term" value="F:glycosyltransferase activity"/>
    <property type="evidence" value="ECO:0007669"/>
    <property type="project" value="InterPro"/>
</dbReference>
<name>J9DB20_9ZZZZ</name>
<gene>
    <name evidence="2" type="ORF">EVA_01824</name>
</gene>
<protein>
    <submittedName>
        <fullName evidence="2">Lipopolysaccharide biosynthesis protein</fullName>
    </submittedName>
</protein>
<reference evidence="2" key="1">
    <citation type="journal article" date="2012" name="PLoS ONE">
        <title>Gene sets for utilization of primary and secondary nutrition supplies in the distal gut of endangered iberian lynx.</title>
        <authorList>
            <person name="Alcaide M."/>
            <person name="Messina E."/>
            <person name="Richter M."/>
            <person name="Bargiela R."/>
            <person name="Peplies J."/>
            <person name="Huws S.A."/>
            <person name="Newbold C.J."/>
            <person name="Golyshin P.N."/>
            <person name="Simon M.A."/>
            <person name="Lopez G."/>
            <person name="Yakimov M.M."/>
            <person name="Ferrer M."/>
        </authorList>
    </citation>
    <scope>NUCLEOTIDE SEQUENCE</scope>
</reference>
<dbReference type="SUPFAM" id="SSF53756">
    <property type="entry name" value="UDP-Glycosyltransferase/glycogen phosphorylase"/>
    <property type="match status" value="1"/>
</dbReference>
<dbReference type="Pfam" id="PF00534">
    <property type="entry name" value="Glycos_transf_1"/>
    <property type="match status" value="1"/>
</dbReference>
<proteinExistence type="predicted"/>
<dbReference type="Gene3D" id="3.40.50.2000">
    <property type="entry name" value="Glycogen Phosphorylase B"/>
    <property type="match status" value="1"/>
</dbReference>
<dbReference type="EMBL" id="AMCI01000262">
    <property type="protein sequence ID" value="EJX10066.1"/>
    <property type="molecule type" value="Genomic_DNA"/>
</dbReference>
<sequence>MGLPSIVTDINGSREIIEEGRNGVIVPSHDAEALYTVLRHWTLHPEVAETLAKEARPMIASRFERGFVQRCLYEFYAEL</sequence>
<evidence type="ECO:0000259" key="1">
    <source>
        <dbReference type="Pfam" id="PF00534"/>
    </source>
</evidence>